<dbReference type="AlphaFoldDB" id="A0A9D4KR01"/>
<keyword evidence="3" id="KW-1185">Reference proteome</keyword>
<organism evidence="2 3">
    <name type="scientific">Dreissena polymorpha</name>
    <name type="common">Zebra mussel</name>
    <name type="synonym">Mytilus polymorpha</name>
    <dbReference type="NCBI Taxonomy" id="45954"/>
    <lineage>
        <taxon>Eukaryota</taxon>
        <taxon>Metazoa</taxon>
        <taxon>Spiralia</taxon>
        <taxon>Lophotrochozoa</taxon>
        <taxon>Mollusca</taxon>
        <taxon>Bivalvia</taxon>
        <taxon>Autobranchia</taxon>
        <taxon>Heteroconchia</taxon>
        <taxon>Euheterodonta</taxon>
        <taxon>Imparidentia</taxon>
        <taxon>Neoheterodontei</taxon>
        <taxon>Myida</taxon>
        <taxon>Dreissenoidea</taxon>
        <taxon>Dreissenidae</taxon>
        <taxon>Dreissena</taxon>
    </lineage>
</organism>
<sequence length="105" mass="11525">MKKICVFLPRHHVDLHDPSLSIVSNYQQLARSRSLPDTVVVSLPRVLMQSAGLKALPYVQDLPITTVEGSLVGMSYRVDSVHIDDVNFHGLKTLGIVIGSFGSEI</sequence>
<accession>A0A9D4KR01</accession>
<proteinExistence type="predicted"/>
<protein>
    <submittedName>
        <fullName evidence="2">Uncharacterized protein</fullName>
    </submittedName>
</protein>
<gene>
    <name evidence="1" type="ORF">DPMN_103725</name>
    <name evidence="2" type="ORF">DPMN_117484</name>
</gene>
<reference evidence="2" key="2">
    <citation type="submission" date="2020-11" db="EMBL/GenBank/DDBJ databases">
        <authorList>
            <person name="McCartney M.A."/>
            <person name="Auch B."/>
            <person name="Kono T."/>
            <person name="Mallez S."/>
            <person name="Becker A."/>
            <person name="Gohl D.M."/>
            <person name="Silverstein K.A.T."/>
            <person name="Koren S."/>
            <person name="Bechman K.B."/>
            <person name="Herman A."/>
            <person name="Abrahante J.E."/>
            <person name="Garbe J."/>
        </authorList>
    </citation>
    <scope>NUCLEOTIDE SEQUENCE</scope>
    <source>
        <strain evidence="2">Duluth1</strain>
        <tissue evidence="2">Whole animal</tissue>
    </source>
</reference>
<evidence type="ECO:0000313" key="2">
    <source>
        <dbReference type="EMBL" id="KAH3843949.1"/>
    </source>
</evidence>
<dbReference type="EMBL" id="JAIWYP010000004">
    <property type="protein sequence ID" value="KAH3843949.1"/>
    <property type="molecule type" value="Genomic_DNA"/>
</dbReference>
<comment type="caution">
    <text evidence="2">The sequence shown here is derived from an EMBL/GenBank/DDBJ whole genome shotgun (WGS) entry which is preliminary data.</text>
</comment>
<dbReference type="Proteomes" id="UP000828390">
    <property type="component" value="Unassembled WGS sequence"/>
</dbReference>
<evidence type="ECO:0000313" key="1">
    <source>
        <dbReference type="EMBL" id="KAH3830481.1"/>
    </source>
</evidence>
<evidence type="ECO:0000313" key="3">
    <source>
        <dbReference type="Proteomes" id="UP000828390"/>
    </source>
</evidence>
<dbReference type="EMBL" id="JAIWYP010000004">
    <property type="protein sequence ID" value="KAH3830481.1"/>
    <property type="molecule type" value="Genomic_DNA"/>
</dbReference>
<name>A0A9D4KR01_DREPO</name>
<reference evidence="2" key="1">
    <citation type="journal article" date="2019" name="bioRxiv">
        <title>The Genome of the Zebra Mussel, Dreissena polymorpha: A Resource for Invasive Species Research.</title>
        <authorList>
            <person name="McCartney M.A."/>
            <person name="Auch B."/>
            <person name="Kono T."/>
            <person name="Mallez S."/>
            <person name="Zhang Y."/>
            <person name="Obille A."/>
            <person name="Becker A."/>
            <person name="Abrahante J.E."/>
            <person name="Garbe J."/>
            <person name="Badalamenti J.P."/>
            <person name="Herman A."/>
            <person name="Mangelson H."/>
            <person name="Liachko I."/>
            <person name="Sullivan S."/>
            <person name="Sone E.D."/>
            <person name="Koren S."/>
            <person name="Silverstein K.A.T."/>
            <person name="Beckman K.B."/>
            <person name="Gohl D.M."/>
        </authorList>
    </citation>
    <scope>NUCLEOTIDE SEQUENCE</scope>
    <source>
        <strain evidence="2">Duluth1</strain>
        <tissue evidence="2">Whole animal</tissue>
    </source>
</reference>